<feature type="compositionally biased region" description="Polar residues" evidence="1">
    <location>
        <begin position="87"/>
        <end position="97"/>
    </location>
</feature>
<evidence type="ECO:0000256" key="1">
    <source>
        <dbReference type="SAM" id="MobiDB-lite"/>
    </source>
</evidence>
<accession>A0AAN8CZ08</accession>
<feature type="region of interest" description="Disordered" evidence="1">
    <location>
        <begin position="52"/>
        <end position="97"/>
    </location>
</feature>
<evidence type="ECO:0000313" key="3">
    <source>
        <dbReference type="Proteomes" id="UP001335648"/>
    </source>
</evidence>
<dbReference type="Proteomes" id="UP001335648">
    <property type="component" value="Unassembled WGS sequence"/>
</dbReference>
<feature type="compositionally biased region" description="Polar residues" evidence="1">
    <location>
        <begin position="59"/>
        <end position="71"/>
    </location>
</feature>
<keyword evidence="3" id="KW-1185">Reference proteome</keyword>
<evidence type="ECO:0000313" key="2">
    <source>
        <dbReference type="EMBL" id="KAK5913235.1"/>
    </source>
</evidence>
<name>A0AAN8CZ08_9TELE</name>
<protein>
    <submittedName>
        <fullName evidence="2">Uncharacterized protein</fullName>
    </submittedName>
</protein>
<comment type="caution">
    <text evidence="2">The sequence shown here is derived from an EMBL/GenBank/DDBJ whole genome shotgun (WGS) entry which is preliminary data.</text>
</comment>
<proteinExistence type="predicted"/>
<gene>
    <name evidence="2" type="ORF">CesoFtcFv8_003035</name>
</gene>
<sequence>MQAACPQLPFISTPKYNRLGSPPFPVRGALPITTPRLLHLCCSLPPASSRCPTPPTLDQLASPSHRANPSVNKLLHGPAQLHPQSPPSGQHSTIRTSQLCSSHLHPFRLQQTTDTRAPPPGRSYPAGQQRNFKELGLAPCAPGVAQADYKEHATSCTNTPSTTGCRSTKRLHTRWHPYTPCTHTPVAYRTQKNHDYLPPRSRPSYRRRTHRPQVSAHLPLLD</sequence>
<reference evidence="2 3" key="1">
    <citation type="journal article" date="2023" name="Mol. Biol. Evol.">
        <title>Genomics of Secondarily Temperate Adaptation in the Only Non-Antarctic Icefish.</title>
        <authorList>
            <person name="Rivera-Colon A.G."/>
            <person name="Rayamajhi N."/>
            <person name="Minhas B.F."/>
            <person name="Madrigal G."/>
            <person name="Bilyk K.T."/>
            <person name="Yoon V."/>
            <person name="Hune M."/>
            <person name="Gregory S."/>
            <person name="Cheng C.H.C."/>
            <person name="Catchen J.M."/>
        </authorList>
    </citation>
    <scope>NUCLEOTIDE SEQUENCE [LARGE SCALE GENOMIC DNA]</scope>
    <source>
        <strain evidence="2">JC2023a</strain>
    </source>
</reference>
<dbReference type="EMBL" id="JAULUE010002047">
    <property type="protein sequence ID" value="KAK5913235.1"/>
    <property type="molecule type" value="Genomic_DNA"/>
</dbReference>
<feature type="region of interest" description="Disordered" evidence="1">
    <location>
        <begin position="191"/>
        <end position="222"/>
    </location>
</feature>
<organism evidence="2 3">
    <name type="scientific">Champsocephalus esox</name>
    <name type="common">pike icefish</name>
    <dbReference type="NCBI Taxonomy" id="159716"/>
    <lineage>
        <taxon>Eukaryota</taxon>
        <taxon>Metazoa</taxon>
        <taxon>Chordata</taxon>
        <taxon>Craniata</taxon>
        <taxon>Vertebrata</taxon>
        <taxon>Euteleostomi</taxon>
        <taxon>Actinopterygii</taxon>
        <taxon>Neopterygii</taxon>
        <taxon>Teleostei</taxon>
        <taxon>Neoteleostei</taxon>
        <taxon>Acanthomorphata</taxon>
        <taxon>Eupercaria</taxon>
        <taxon>Perciformes</taxon>
        <taxon>Notothenioidei</taxon>
        <taxon>Channichthyidae</taxon>
        <taxon>Champsocephalus</taxon>
    </lineage>
</organism>
<dbReference type="AlphaFoldDB" id="A0AAN8CZ08"/>